<dbReference type="EMBL" id="BTGU01008449">
    <property type="protein sequence ID" value="GMN28806.1"/>
    <property type="molecule type" value="Genomic_DNA"/>
</dbReference>
<gene>
    <name evidence="2" type="ORF">TIFTF001_050563</name>
    <name evidence="3" type="ORF">TIFTF001_050564</name>
</gene>
<keyword evidence="4" id="KW-1185">Reference proteome</keyword>
<evidence type="ECO:0000313" key="2">
    <source>
        <dbReference type="EMBL" id="GMN28793.1"/>
    </source>
</evidence>
<comment type="caution">
    <text evidence="3">The sequence shown here is derived from an EMBL/GenBank/DDBJ whole genome shotgun (WGS) entry which is preliminary data.</text>
</comment>
<dbReference type="AlphaFoldDB" id="A0AA87ZSL0"/>
<feature type="region of interest" description="Disordered" evidence="1">
    <location>
        <begin position="76"/>
        <end position="95"/>
    </location>
</feature>
<sequence>MVECMSKMRLLRNLTWQKLWSNCVKTNEEVVDKLKMKRRAEPNLVEMVVQLQRQVQDQQALINNLQANVNRVEVPINPPAAQPVQDRGVQAATNH</sequence>
<evidence type="ECO:0000313" key="4">
    <source>
        <dbReference type="Proteomes" id="UP001187192"/>
    </source>
</evidence>
<accession>A0AA87ZSL0</accession>
<proteinExistence type="predicted"/>
<protein>
    <submittedName>
        <fullName evidence="3">Uncharacterized protein</fullName>
    </submittedName>
</protein>
<dbReference type="Proteomes" id="UP001187192">
    <property type="component" value="Unassembled WGS sequence"/>
</dbReference>
<evidence type="ECO:0000313" key="3">
    <source>
        <dbReference type="EMBL" id="GMN28806.1"/>
    </source>
</evidence>
<reference evidence="3" key="1">
    <citation type="submission" date="2023-07" db="EMBL/GenBank/DDBJ databases">
        <title>draft genome sequence of fig (Ficus carica).</title>
        <authorList>
            <person name="Takahashi T."/>
            <person name="Nishimura K."/>
        </authorList>
    </citation>
    <scope>NUCLEOTIDE SEQUENCE</scope>
</reference>
<evidence type="ECO:0000256" key="1">
    <source>
        <dbReference type="SAM" id="MobiDB-lite"/>
    </source>
</evidence>
<dbReference type="EMBL" id="BTGU01008448">
    <property type="protein sequence ID" value="GMN28793.1"/>
    <property type="molecule type" value="Genomic_DNA"/>
</dbReference>
<organism evidence="3 4">
    <name type="scientific">Ficus carica</name>
    <name type="common">Common fig</name>
    <dbReference type="NCBI Taxonomy" id="3494"/>
    <lineage>
        <taxon>Eukaryota</taxon>
        <taxon>Viridiplantae</taxon>
        <taxon>Streptophyta</taxon>
        <taxon>Embryophyta</taxon>
        <taxon>Tracheophyta</taxon>
        <taxon>Spermatophyta</taxon>
        <taxon>Magnoliopsida</taxon>
        <taxon>eudicotyledons</taxon>
        <taxon>Gunneridae</taxon>
        <taxon>Pentapetalae</taxon>
        <taxon>rosids</taxon>
        <taxon>fabids</taxon>
        <taxon>Rosales</taxon>
        <taxon>Moraceae</taxon>
        <taxon>Ficeae</taxon>
        <taxon>Ficus</taxon>
    </lineage>
</organism>
<name>A0AA87ZSL0_FICCA</name>